<evidence type="ECO:0008006" key="3">
    <source>
        <dbReference type="Google" id="ProtNLM"/>
    </source>
</evidence>
<sequence length="146" mass="17335">MATPYSEITDSFVGIVTEYKFFNILKEDRDEWLTDIMDRACARFRKSCRKNLDDRNEELRQFNATLDADEIDIIHQLMIAEWLRPQLFSCENLENRLNTKDYSEYSPANLLKEIRSTHEYAVDEAKNMIKNYTFSFRDLGDKIDGK</sequence>
<organism evidence="1 2">
    <name type="scientific">Ruminococcus bicirculans</name>
    <name type="common">ex Wegman et al. 2014</name>
    <dbReference type="NCBI Taxonomy" id="1160721"/>
    <lineage>
        <taxon>Bacteria</taxon>
        <taxon>Bacillati</taxon>
        <taxon>Bacillota</taxon>
        <taxon>Clostridia</taxon>
        <taxon>Eubacteriales</taxon>
        <taxon>Oscillospiraceae</taxon>
        <taxon>Ruminococcus</taxon>
    </lineage>
</organism>
<protein>
    <recommendedName>
        <fullName evidence="3">Phage protein</fullName>
    </recommendedName>
</protein>
<gene>
    <name evidence="1" type="ORF">PNV70_03190</name>
</gene>
<reference evidence="1" key="1">
    <citation type="submission" date="2023-01" db="EMBL/GenBank/DDBJ databases">
        <title>Human gut microbiome strain richness.</title>
        <authorList>
            <person name="Chen-Liaw A."/>
        </authorList>
    </citation>
    <scope>NUCLEOTIDE SEQUENCE</scope>
    <source>
        <strain evidence="1">D59st1_B8_D59t2_181005</strain>
    </source>
</reference>
<dbReference type="AlphaFoldDB" id="A0AAW6DWP0"/>
<evidence type="ECO:0000313" key="1">
    <source>
        <dbReference type="EMBL" id="MDB8741071.1"/>
    </source>
</evidence>
<comment type="caution">
    <text evidence="1">The sequence shown here is derived from an EMBL/GenBank/DDBJ whole genome shotgun (WGS) entry which is preliminary data.</text>
</comment>
<proteinExistence type="predicted"/>
<name>A0AAW6DWP0_9FIRM</name>
<dbReference type="EMBL" id="JAQMLS010000002">
    <property type="protein sequence ID" value="MDB8741071.1"/>
    <property type="molecule type" value="Genomic_DNA"/>
</dbReference>
<accession>A0AAW6DWP0</accession>
<evidence type="ECO:0000313" key="2">
    <source>
        <dbReference type="Proteomes" id="UP001211421"/>
    </source>
</evidence>
<dbReference type="RefSeq" id="WP_117940017.1">
    <property type="nucleotide sequence ID" value="NZ_JACOGJ010000001.1"/>
</dbReference>
<dbReference type="Proteomes" id="UP001211421">
    <property type="component" value="Unassembled WGS sequence"/>
</dbReference>